<keyword evidence="2" id="KW-1133">Transmembrane helix</keyword>
<evidence type="ECO:0000256" key="1">
    <source>
        <dbReference type="SAM" id="MobiDB-lite"/>
    </source>
</evidence>
<proteinExistence type="predicted"/>
<evidence type="ECO:0000256" key="2">
    <source>
        <dbReference type="SAM" id="Phobius"/>
    </source>
</evidence>
<gene>
    <name evidence="3" type="ORF">NEDG_01130</name>
</gene>
<name>A0A177EBV8_9MICR</name>
<dbReference type="AlphaFoldDB" id="A0A177EBV8"/>
<sequence>MSTQSREEANSTGQNTQLEQHQQTEPEQQPNTPTPKADTEPSSTPSALKTRMQYYILAITLATILALGSFVYIRFSLNREEVFQTTEPRAPLRTLAIESSIISEPSHSPPPLALSVNQLRENMRTLVIHTKLASLMKEAQAELLKKAGGPIFLCMHTPETLKEALSTRKSKGKNTLSFWGKWLKAEEEIALSVFNNLSAIVQEYKIFCFLAPAVETILHKTLADVHDKFKTGCTPTSATSIETLILYLNLAKAGAFNTLTTGNPGWSGFFESLINACTLEADVHRNKVQLSLQKNILPEVLKEIHDWPKLRHVSFVDLNFKDTSVQGRLGNPRYTVPWTSLYLRNVDDPCMQVLFSLVDLGEVDISICEKTVSSLCFFEEIVACRINKLDVDIDTPGSVSQVERPLYTGLITEANAFSTQEMRGVFKLVMQVSKKLAFPYFLFVKIPLLLTNPSLEALEIINIPFKTYTASAVDRLLVGLSLYPNAHLAVTLHFAPIPYLSEQALTTFLNALDKPEPYHYVGIDLTSNNVTNGPLISALRSGCQEKGFNVSGIVINGQAEGFVKQALIYGGLWPLASTLQRLVRGGWRWWPGTRSPPTPAEYPLSEEQYGLPDAYTLERFRRYNQANYILPREKMFDPSTGLARQCDTVLHVSHID</sequence>
<keyword evidence="2" id="KW-0812">Transmembrane</keyword>
<dbReference type="Proteomes" id="UP000185944">
    <property type="component" value="Unassembled WGS sequence"/>
</dbReference>
<dbReference type="EMBL" id="LTDL01000042">
    <property type="protein sequence ID" value="OAG28991.1"/>
    <property type="molecule type" value="Genomic_DNA"/>
</dbReference>
<accession>A0A177EBV8</accession>
<reference evidence="3 4" key="1">
    <citation type="submission" date="2016-02" db="EMBL/GenBank/DDBJ databases">
        <title>Discovery of a natural microsporidian pathogen with a broad tissue tropism in Caenorhabditis elegans.</title>
        <authorList>
            <person name="Luallen R.J."/>
            <person name="Reinke A.W."/>
            <person name="Tong L."/>
            <person name="Botts M.R."/>
            <person name="Felix M.-A."/>
            <person name="Troemel E.R."/>
        </authorList>
    </citation>
    <scope>NUCLEOTIDE SEQUENCE [LARGE SCALE GENOMIC DNA]</scope>
    <source>
        <strain evidence="3 4">JUm2807</strain>
    </source>
</reference>
<protein>
    <submittedName>
        <fullName evidence="3">Uncharacterized protein</fullName>
    </submittedName>
</protein>
<dbReference type="RefSeq" id="XP_067543736.1">
    <property type="nucleotide sequence ID" value="XM_067688548.1"/>
</dbReference>
<keyword evidence="2" id="KW-0472">Membrane</keyword>
<evidence type="ECO:0000313" key="3">
    <source>
        <dbReference type="EMBL" id="OAG28991.1"/>
    </source>
</evidence>
<comment type="caution">
    <text evidence="3">The sequence shown here is derived from an EMBL/GenBank/DDBJ whole genome shotgun (WGS) entry which is preliminary data.</text>
</comment>
<organism evidence="3 4">
    <name type="scientific">Nematocida displodere</name>
    <dbReference type="NCBI Taxonomy" id="1805483"/>
    <lineage>
        <taxon>Eukaryota</taxon>
        <taxon>Fungi</taxon>
        <taxon>Fungi incertae sedis</taxon>
        <taxon>Microsporidia</taxon>
        <taxon>Nematocida</taxon>
    </lineage>
</organism>
<dbReference type="VEuPathDB" id="MicrosporidiaDB:NEDG_01130"/>
<feature type="region of interest" description="Disordered" evidence="1">
    <location>
        <begin position="1"/>
        <end position="46"/>
    </location>
</feature>
<evidence type="ECO:0000313" key="4">
    <source>
        <dbReference type="Proteomes" id="UP000185944"/>
    </source>
</evidence>
<keyword evidence="4" id="KW-1185">Reference proteome</keyword>
<dbReference type="GeneID" id="93647480"/>
<feature type="transmembrane region" description="Helical" evidence="2">
    <location>
        <begin position="54"/>
        <end position="75"/>
    </location>
</feature>
<feature type="compositionally biased region" description="Low complexity" evidence="1">
    <location>
        <begin position="16"/>
        <end position="35"/>
    </location>
</feature>